<keyword evidence="1" id="KW-1133">Transmembrane helix</keyword>
<feature type="transmembrane region" description="Helical" evidence="1">
    <location>
        <begin position="12"/>
        <end position="32"/>
    </location>
</feature>
<dbReference type="Proteomes" id="UP000313948">
    <property type="component" value="Chromosome"/>
</dbReference>
<protein>
    <recommendedName>
        <fullName evidence="4">PrgI family protein</fullName>
    </recommendedName>
</protein>
<reference evidence="2 3" key="1">
    <citation type="submission" date="2019-05" db="EMBL/GenBank/DDBJ databases">
        <title>Georgenia *** sp. nov., and Georgenia *** sp. nov., isolated from the intestinal contents of plateau pika (Ochotona curzoniae) in the Qinghai-Tibet plateau of China.</title>
        <authorList>
            <person name="Tian Z."/>
        </authorList>
    </citation>
    <scope>NUCLEOTIDE SEQUENCE [LARGE SCALE GENOMIC DNA]</scope>
    <source>
        <strain evidence="2 3">Z294</strain>
    </source>
</reference>
<evidence type="ECO:0000256" key="1">
    <source>
        <dbReference type="SAM" id="Phobius"/>
    </source>
</evidence>
<organism evidence="2 3">
    <name type="scientific">Georgenia wutianyii</name>
    <dbReference type="NCBI Taxonomy" id="2585135"/>
    <lineage>
        <taxon>Bacteria</taxon>
        <taxon>Bacillati</taxon>
        <taxon>Actinomycetota</taxon>
        <taxon>Actinomycetes</taxon>
        <taxon>Micrococcales</taxon>
        <taxon>Bogoriellaceae</taxon>
        <taxon>Georgenia</taxon>
    </lineage>
</organism>
<feature type="transmembrane region" description="Helical" evidence="1">
    <location>
        <begin position="39"/>
        <end position="57"/>
    </location>
</feature>
<name>A0ABX5VPI9_9MICO</name>
<sequence length="262" mass="29004">MSRWTLGNVVKVGLAVLFLPLVAYLVLFIGAVKKNLRAVLEGLVYAAGFSVAVFWLGWGGPGFLLGLASMGASGVRAWHLRDLWLPKRRRWWHRFTGEQNAIGPVPDAPPAEAALEGTEGRVAALTWVGAYATQYRMRLPATAYTTVHETCRLLGSVVEAEARAPSRDARLEYELDAMVRQYVPGVLRGYLAIPPALVDQRQPNGRTPNEELTEQLGLIAEQARSLKATRDSRIPAQLTTTGNFLREKYGDRQQDAYDFGIR</sequence>
<keyword evidence="1" id="KW-0812">Transmembrane</keyword>
<dbReference type="RefSeq" id="WP_139948606.1">
    <property type="nucleotide sequence ID" value="NZ_CP040899.1"/>
</dbReference>
<evidence type="ECO:0000313" key="2">
    <source>
        <dbReference type="EMBL" id="QDB79586.1"/>
    </source>
</evidence>
<evidence type="ECO:0008006" key="4">
    <source>
        <dbReference type="Google" id="ProtNLM"/>
    </source>
</evidence>
<proteinExistence type="predicted"/>
<keyword evidence="1" id="KW-0472">Membrane</keyword>
<evidence type="ECO:0000313" key="3">
    <source>
        <dbReference type="Proteomes" id="UP000313948"/>
    </source>
</evidence>
<accession>A0ABX5VPI9</accession>
<dbReference type="EMBL" id="CP040899">
    <property type="protein sequence ID" value="QDB79586.1"/>
    <property type="molecule type" value="Genomic_DNA"/>
</dbReference>
<gene>
    <name evidence="2" type="ORF">FE251_09535</name>
</gene>
<keyword evidence="3" id="KW-1185">Reference proteome</keyword>